<reference evidence="3 4" key="1">
    <citation type="submission" date="2020-10" db="EMBL/GenBank/DDBJ databases">
        <title>Sequencing the genomes of 1000 actinobacteria strains.</title>
        <authorList>
            <person name="Klenk H.-P."/>
        </authorList>
    </citation>
    <scope>NUCLEOTIDE SEQUENCE [LARGE SCALE GENOMIC DNA]</scope>
    <source>
        <strain evidence="3 4">DSM 46661</strain>
    </source>
</reference>
<feature type="chain" id="PRO_5045441336" description="VCBS repeat-containing protein" evidence="2">
    <location>
        <begin position="30"/>
        <end position="229"/>
    </location>
</feature>
<comment type="caution">
    <text evidence="3">The sequence shown here is derived from an EMBL/GenBank/DDBJ whole genome shotgun (WGS) entry which is preliminary data.</text>
</comment>
<dbReference type="InterPro" id="IPR028994">
    <property type="entry name" value="Integrin_alpha_N"/>
</dbReference>
<protein>
    <recommendedName>
        <fullName evidence="5">VCBS repeat-containing protein</fullName>
    </recommendedName>
</protein>
<feature type="signal peptide" evidence="2">
    <location>
        <begin position="1"/>
        <end position="29"/>
    </location>
</feature>
<dbReference type="EMBL" id="JADBEJ010000005">
    <property type="protein sequence ID" value="MBE1579787.1"/>
    <property type="molecule type" value="Genomic_DNA"/>
</dbReference>
<dbReference type="SUPFAM" id="SSF69318">
    <property type="entry name" value="Integrin alpha N-terminal domain"/>
    <property type="match status" value="1"/>
</dbReference>
<accession>A0ABR9LGW1</accession>
<evidence type="ECO:0000313" key="4">
    <source>
        <dbReference type="Proteomes" id="UP000656548"/>
    </source>
</evidence>
<evidence type="ECO:0000256" key="1">
    <source>
        <dbReference type="SAM" id="MobiDB-lite"/>
    </source>
</evidence>
<keyword evidence="4" id="KW-1185">Reference proteome</keyword>
<keyword evidence="2" id="KW-0732">Signal</keyword>
<sequence>MNHTGIIRTATITGVAAALTLAAVVPALASPLSSPMAAPSGDPVTTVADLDGDGEIETVTAQLTGDNDQVVSATVHGTFTSIHLGADSSVPLQAPRVTDLNGDGRAELIVTQSVGANTTFFTALHYDGRNLSQVVDNDSKPLSVAEGGGVAAHLGYQCTPLDGGGRTFETVAAEADDLGADPLTYSGTRTVYTLRDGALTTQKTIPITGRPVTDPVLGTDAASCDQTGS</sequence>
<dbReference type="Proteomes" id="UP000656548">
    <property type="component" value="Unassembled WGS sequence"/>
</dbReference>
<evidence type="ECO:0000256" key="2">
    <source>
        <dbReference type="SAM" id="SignalP"/>
    </source>
</evidence>
<evidence type="ECO:0008006" key="5">
    <source>
        <dbReference type="Google" id="ProtNLM"/>
    </source>
</evidence>
<dbReference type="RefSeq" id="WP_192746269.1">
    <property type="nucleotide sequence ID" value="NZ_JADBEJ010000005.1"/>
</dbReference>
<name>A0ABR9LGW1_9PSEU</name>
<proteinExistence type="predicted"/>
<gene>
    <name evidence="3" type="ORF">H4W30_006847</name>
</gene>
<organism evidence="3 4">
    <name type="scientific">Amycolatopsis roodepoortensis</name>
    <dbReference type="NCBI Taxonomy" id="700274"/>
    <lineage>
        <taxon>Bacteria</taxon>
        <taxon>Bacillati</taxon>
        <taxon>Actinomycetota</taxon>
        <taxon>Actinomycetes</taxon>
        <taxon>Pseudonocardiales</taxon>
        <taxon>Pseudonocardiaceae</taxon>
        <taxon>Amycolatopsis</taxon>
    </lineage>
</organism>
<evidence type="ECO:0000313" key="3">
    <source>
        <dbReference type="EMBL" id="MBE1579787.1"/>
    </source>
</evidence>
<feature type="region of interest" description="Disordered" evidence="1">
    <location>
        <begin position="210"/>
        <end position="229"/>
    </location>
</feature>